<dbReference type="AlphaFoldDB" id="A0A1M6PZH9"/>
<accession>A0A1M6PZH9</accession>
<sequence>MILRDNINDSDIEQHAILQEAATRIVLRGLSESDAMSVAENLYADRREAERSGQVTTDEQGNVAFYHDASLNLEPLPESKRDLVNKIYRELCERKGFVVVN</sequence>
<dbReference type="EMBL" id="FRAQ01000001">
    <property type="protein sequence ID" value="SHK13343.1"/>
    <property type="molecule type" value="Genomic_DNA"/>
</dbReference>
<organism evidence="1 2">
    <name type="scientific">Marinobacter antarcticus</name>
    <dbReference type="NCBI Taxonomy" id="564117"/>
    <lineage>
        <taxon>Bacteria</taxon>
        <taxon>Pseudomonadati</taxon>
        <taxon>Pseudomonadota</taxon>
        <taxon>Gammaproteobacteria</taxon>
        <taxon>Pseudomonadales</taxon>
        <taxon>Marinobacteraceae</taxon>
        <taxon>Marinobacter</taxon>
    </lineage>
</organism>
<evidence type="ECO:0000313" key="2">
    <source>
        <dbReference type="Proteomes" id="UP000184497"/>
    </source>
</evidence>
<protein>
    <submittedName>
        <fullName evidence="1">Uncharacterized protein</fullName>
    </submittedName>
</protein>
<name>A0A1M6PZH9_9GAMM</name>
<dbReference type="Proteomes" id="UP000184497">
    <property type="component" value="Unassembled WGS sequence"/>
</dbReference>
<reference evidence="2" key="1">
    <citation type="submission" date="2016-11" db="EMBL/GenBank/DDBJ databases">
        <authorList>
            <person name="Varghese N."/>
            <person name="Submissions S."/>
        </authorList>
    </citation>
    <scope>NUCLEOTIDE SEQUENCE [LARGE SCALE GENOMIC DNA]</scope>
    <source>
        <strain evidence="2">CGMCC 1.10835</strain>
    </source>
</reference>
<gene>
    <name evidence="1" type="ORF">SAMN05216369_0604</name>
</gene>
<keyword evidence="2" id="KW-1185">Reference proteome</keyword>
<proteinExistence type="predicted"/>
<evidence type="ECO:0000313" key="1">
    <source>
        <dbReference type="EMBL" id="SHK13343.1"/>
    </source>
</evidence>
<dbReference type="RefSeq" id="WP_072795400.1">
    <property type="nucleotide sequence ID" value="NZ_FRAQ01000001.1"/>
</dbReference>